<dbReference type="SUPFAM" id="SSF51430">
    <property type="entry name" value="NAD(P)-linked oxidoreductase"/>
    <property type="match status" value="1"/>
</dbReference>
<evidence type="ECO:0000256" key="1">
    <source>
        <dbReference type="ARBA" id="ARBA00023002"/>
    </source>
</evidence>
<accession>A0A927N0S2</accession>
<dbReference type="InterPro" id="IPR036812">
    <property type="entry name" value="NAD(P)_OxRdtase_dom_sf"/>
</dbReference>
<evidence type="ECO:0000259" key="2">
    <source>
        <dbReference type="Pfam" id="PF00248"/>
    </source>
</evidence>
<dbReference type="Proteomes" id="UP000638648">
    <property type="component" value="Unassembled WGS sequence"/>
</dbReference>
<sequence length="341" mass="36606">MQYERLGLTGAFVSRIALGTMTFGGKGTAPWDQIGALDLKAADELVGMALDAGVNLIDTADMYAAGDSEEFLGRILAGRRREVMLATKLHARMGRGPNDVGQSRIHIMDALDDSLRRLRTDHVDLYQIHSFDPLTPIEETLRALDDAVRAGKVRYIGASNLAAWQLAKALGVSDRLGLSRFVSLQSYYSLVGRDLDREILPLVRDQGVGLLVYSPLAGGFLSGKFDRDGTTEPGARRARAQNPPVDLDRGYAVIDALRVVAGRNDATVAQTALAWVLAQPGVTSVIVGARRPDQLAGNLAASELTLTPDDLAELDAVSTLPPAYPEWVLAGDLPHRTPTGA</sequence>
<dbReference type="RefSeq" id="WP_192753866.1">
    <property type="nucleotide sequence ID" value="NZ_BAABJL010000095.1"/>
</dbReference>
<protein>
    <submittedName>
        <fullName evidence="3">Aryl-alcohol dehydrogenase-like predicted oxidoreductase</fullName>
    </submittedName>
</protein>
<dbReference type="InterPro" id="IPR050523">
    <property type="entry name" value="AKR_Detox_Biosynth"/>
</dbReference>
<proteinExistence type="predicted"/>
<dbReference type="InterPro" id="IPR023210">
    <property type="entry name" value="NADP_OxRdtase_dom"/>
</dbReference>
<dbReference type="AlphaFoldDB" id="A0A927N0S2"/>
<dbReference type="GO" id="GO:0016491">
    <property type="term" value="F:oxidoreductase activity"/>
    <property type="evidence" value="ECO:0007669"/>
    <property type="project" value="UniProtKB-KW"/>
</dbReference>
<feature type="domain" description="NADP-dependent oxidoreductase" evidence="2">
    <location>
        <begin position="15"/>
        <end position="317"/>
    </location>
</feature>
<dbReference type="InterPro" id="IPR020471">
    <property type="entry name" value="AKR"/>
</dbReference>
<keyword evidence="1" id="KW-0560">Oxidoreductase</keyword>
<dbReference type="GO" id="GO:0005829">
    <property type="term" value="C:cytosol"/>
    <property type="evidence" value="ECO:0007669"/>
    <property type="project" value="UniProtKB-ARBA"/>
</dbReference>
<dbReference type="Pfam" id="PF00248">
    <property type="entry name" value="Aldo_ket_red"/>
    <property type="match status" value="1"/>
</dbReference>
<dbReference type="EMBL" id="JADBEM010000001">
    <property type="protein sequence ID" value="MBE1610506.1"/>
    <property type="molecule type" value="Genomic_DNA"/>
</dbReference>
<keyword evidence="4" id="KW-1185">Reference proteome</keyword>
<organism evidence="3 4">
    <name type="scientific">Actinopolymorpha pittospori</name>
    <dbReference type="NCBI Taxonomy" id="648752"/>
    <lineage>
        <taxon>Bacteria</taxon>
        <taxon>Bacillati</taxon>
        <taxon>Actinomycetota</taxon>
        <taxon>Actinomycetes</taxon>
        <taxon>Propionibacteriales</taxon>
        <taxon>Actinopolymorphaceae</taxon>
        <taxon>Actinopolymorpha</taxon>
    </lineage>
</organism>
<dbReference type="Gene3D" id="3.20.20.100">
    <property type="entry name" value="NADP-dependent oxidoreductase domain"/>
    <property type="match status" value="1"/>
</dbReference>
<dbReference type="PANTHER" id="PTHR43364:SF18">
    <property type="entry name" value="OXIDOREDUCTASE"/>
    <property type="match status" value="1"/>
</dbReference>
<evidence type="ECO:0000313" key="3">
    <source>
        <dbReference type="EMBL" id="MBE1610506.1"/>
    </source>
</evidence>
<comment type="caution">
    <text evidence="3">The sequence shown here is derived from an EMBL/GenBank/DDBJ whole genome shotgun (WGS) entry which is preliminary data.</text>
</comment>
<gene>
    <name evidence="3" type="ORF">HEB94_007354</name>
</gene>
<name>A0A927N0S2_9ACTN</name>
<reference evidence="3" key="1">
    <citation type="submission" date="2020-10" db="EMBL/GenBank/DDBJ databases">
        <title>Sequencing the genomes of 1000 actinobacteria strains.</title>
        <authorList>
            <person name="Klenk H.-P."/>
        </authorList>
    </citation>
    <scope>NUCLEOTIDE SEQUENCE</scope>
    <source>
        <strain evidence="3">DSM 45354</strain>
    </source>
</reference>
<dbReference type="CDD" id="cd19091">
    <property type="entry name" value="AKR_PsAKR"/>
    <property type="match status" value="1"/>
</dbReference>
<evidence type="ECO:0000313" key="4">
    <source>
        <dbReference type="Proteomes" id="UP000638648"/>
    </source>
</evidence>
<dbReference type="PANTHER" id="PTHR43364">
    <property type="entry name" value="NADH-SPECIFIC METHYLGLYOXAL REDUCTASE-RELATED"/>
    <property type="match status" value="1"/>
</dbReference>
<dbReference type="FunFam" id="3.20.20.100:FF:000004">
    <property type="entry name" value="Oxidoreductase, aldo/keto reductase"/>
    <property type="match status" value="1"/>
</dbReference>
<dbReference type="PRINTS" id="PR00069">
    <property type="entry name" value="ALDKETRDTASE"/>
</dbReference>